<accession>A0A072TZZ7</accession>
<dbReference type="InterPro" id="IPR027728">
    <property type="entry name" value="Topless_fam"/>
</dbReference>
<dbReference type="STRING" id="3880.A0A072TZZ7"/>
<sequence length="84" mass="9811">MHNLTPTQSRSSHNGILSPKFVPEEHVTDILSLLPVKSLLRFRLEHESGLYFDMEHFEDMILKGKWDEAEKYLSGFIKVDDNDH</sequence>
<reference evidence="4 6" key="2">
    <citation type="journal article" date="2014" name="BMC Genomics">
        <title>An improved genome release (version Mt4.0) for the model legume Medicago truncatula.</title>
        <authorList>
            <person name="Tang H."/>
            <person name="Krishnakumar V."/>
            <person name="Bidwell S."/>
            <person name="Rosen B."/>
            <person name="Chan A."/>
            <person name="Zhou S."/>
            <person name="Gentzbittel L."/>
            <person name="Childs K.L."/>
            <person name="Yandell M."/>
            <person name="Gundlach H."/>
            <person name="Mayer K.F."/>
            <person name="Schwartz D.C."/>
            <person name="Town C.D."/>
        </authorList>
    </citation>
    <scope>GENOME REANNOTATION</scope>
    <source>
        <strain evidence="4">A17</strain>
        <strain evidence="5 6">cv. Jemalong A17</strain>
    </source>
</reference>
<dbReference type="GO" id="GO:0006355">
    <property type="term" value="P:regulation of DNA-templated transcription"/>
    <property type="evidence" value="ECO:0007669"/>
    <property type="project" value="InterPro"/>
</dbReference>
<feature type="domain" description="CTLH" evidence="3">
    <location>
        <begin position="51"/>
        <end position="84"/>
    </location>
</feature>
<dbReference type="PANTHER" id="PTHR44083:SF30">
    <property type="entry name" value="TOPLESS-LIKE PROTEIN"/>
    <property type="match status" value="1"/>
</dbReference>
<dbReference type="PROSITE" id="PS50897">
    <property type="entry name" value="CTLH"/>
    <property type="match status" value="1"/>
</dbReference>
<reference evidence="4 6" key="1">
    <citation type="journal article" date="2011" name="Nature">
        <title>The Medicago genome provides insight into the evolution of rhizobial symbioses.</title>
        <authorList>
            <person name="Young N.D."/>
            <person name="Debelle F."/>
            <person name="Oldroyd G.E."/>
            <person name="Geurts R."/>
            <person name="Cannon S.B."/>
            <person name="Udvardi M.K."/>
            <person name="Benedito V.A."/>
            <person name="Mayer K.F."/>
            <person name="Gouzy J."/>
            <person name="Schoof H."/>
            <person name="Van de Peer Y."/>
            <person name="Proost S."/>
            <person name="Cook D.R."/>
            <person name="Meyers B.C."/>
            <person name="Spannagl M."/>
            <person name="Cheung F."/>
            <person name="De Mita S."/>
            <person name="Krishnakumar V."/>
            <person name="Gundlach H."/>
            <person name="Zhou S."/>
            <person name="Mudge J."/>
            <person name="Bharti A.K."/>
            <person name="Murray J.D."/>
            <person name="Naoumkina M.A."/>
            <person name="Rosen B."/>
            <person name="Silverstein K.A."/>
            <person name="Tang H."/>
            <person name="Rombauts S."/>
            <person name="Zhao P.X."/>
            <person name="Zhou P."/>
            <person name="Barbe V."/>
            <person name="Bardou P."/>
            <person name="Bechner M."/>
            <person name="Bellec A."/>
            <person name="Berger A."/>
            <person name="Berges H."/>
            <person name="Bidwell S."/>
            <person name="Bisseling T."/>
            <person name="Choisne N."/>
            <person name="Couloux A."/>
            <person name="Denny R."/>
            <person name="Deshpande S."/>
            <person name="Dai X."/>
            <person name="Doyle J.J."/>
            <person name="Dudez A.M."/>
            <person name="Farmer A.D."/>
            <person name="Fouteau S."/>
            <person name="Franken C."/>
            <person name="Gibelin C."/>
            <person name="Gish J."/>
            <person name="Goldstein S."/>
            <person name="Gonzalez A.J."/>
            <person name="Green P.J."/>
            <person name="Hallab A."/>
            <person name="Hartog M."/>
            <person name="Hua A."/>
            <person name="Humphray S.J."/>
            <person name="Jeong D.H."/>
            <person name="Jing Y."/>
            <person name="Jocker A."/>
            <person name="Kenton S.M."/>
            <person name="Kim D.J."/>
            <person name="Klee K."/>
            <person name="Lai H."/>
            <person name="Lang C."/>
            <person name="Lin S."/>
            <person name="Macmil S.L."/>
            <person name="Magdelenat G."/>
            <person name="Matthews L."/>
            <person name="McCorrison J."/>
            <person name="Monaghan E.L."/>
            <person name="Mun J.H."/>
            <person name="Najar F.Z."/>
            <person name="Nicholson C."/>
            <person name="Noirot C."/>
            <person name="O'Bleness M."/>
            <person name="Paule C.R."/>
            <person name="Poulain J."/>
            <person name="Prion F."/>
            <person name="Qin B."/>
            <person name="Qu C."/>
            <person name="Retzel E.F."/>
            <person name="Riddle C."/>
            <person name="Sallet E."/>
            <person name="Samain S."/>
            <person name="Samson N."/>
            <person name="Sanders I."/>
            <person name="Saurat O."/>
            <person name="Scarpelli C."/>
            <person name="Schiex T."/>
            <person name="Segurens B."/>
            <person name="Severin A.J."/>
            <person name="Sherrier D.J."/>
            <person name="Shi R."/>
            <person name="Sims S."/>
            <person name="Singer S.R."/>
            <person name="Sinharoy S."/>
            <person name="Sterck L."/>
            <person name="Viollet A."/>
            <person name="Wang B.B."/>
            <person name="Wang K."/>
            <person name="Wang M."/>
            <person name="Wang X."/>
            <person name="Warfsmann J."/>
            <person name="Weissenbach J."/>
            <person name="White D.D."/>
            <person name="White J.D."/>
            <person name="Wiley G.B."/>
            <person name="Wincker P."/>
            <person name="Xing Y."/>
            <person name="Yang L."/>
            <person name="Yao Z."/>
            <person name="Ying F."/>
            <person name="Zhai J."/>
            <person name="Zhou L."/>
            <person name="Zuber A."/>
            <person name="Denarie J."/>
            <person name="Dixon R.A."/>
            <person name="May G.D."/>
            <person name="Schwartz D.C."/>
            <person name="Rogers J."/>
            <person name="Quetier F."/>
            <person name="Town C.D."/>
            <person name="Roe B.A."/>
        </authorList>
    </citation>
    <scope>NUCLEOTIDE SEQUENCE [LARGE SCALE GENOMIC DNA]</scope>
    <source>
        <strain evidence="4">A17</strain>
        <strain evidence="5 6">cv. Jemalong A17</strain>
    </source>
</reference>
<dbReference type="AlphaFoldDB" id="A0A072TZZ7"/>
<dbReference type="EMBL" id="CM001223">
    <property type="protein sequence ID" value="KEH22766.1"/>
    <property type="molecule type" value="Genomic_DNA"/>
</dbReference>
<dbReference type="HOGENOM" id="CLU_2530936_0_0_1"/>
<evidence type="ECO:0000313" key="6">
    <source>
        <dbReference type="Proteomes" id="UP000002051"/>
    </source>
</evidence>
<keyword evidence="1" id="KW-0853">WD repeat</keyword>
<reference evidence="5" key="3">
    <citation type="submission" date="2015-04" db="UniProtKB">
        <authorList>
            <consortium name="EnsemblPlants"/>
        </authorList>
    </citation>
    <scope>IDENTIFICATION</scope>
    <source>
        <strain evidence="5">cv. Jemalong A17</strain>
    </source>
</reference>
<gene>
    <name evidence="4" type="ordered locus">MTR_7g056753</name>
</gene>
<name>A0A072TZZ7_MEDTR</name>
<dbReference type="PANTHER" id="PTHR44083">
    <property type="entry name" value="TOPLESS-RELATED PROTEIN 1-RELATED"/>
    <property type="match status" value="1"/>
</dbReference>
<evidence type="ECO:0000313" key="4">
    <source>
        <dbReference type="EMBL" id="KEH22766.1"/>
    </source>
</evidence>
<organism evidence="4 6">
    <name type="scientific">Medicago truncatula</name>
    <name type="common">Barrel medic</name>
    <name type="synonym">Medicago tribuloides</name>
    <dbReference type="NCBI Taxonomy" id="3880"/>
    <lineage>
        <taxon>Eukaryota</taxon>
        <taxon>Viridiplantae</taxon>
        <taxon>Streptophyta</taxon>
        <taxon>Embryophyta</taxon>
        <taxon>Tracheophyta</taxon>
        <taxon>Spermatophyta</taxon>
        <taxon>Magnoliopsida</taxon>
        <taxon>eudicotyledons</taxon>
        <taxon>Gunneridae</taxon>
        <taxon>Pentapetalae</taxon>
        <taxon>rosids</taxon>
        <taxon>fabids</taxon>
        <taxon>Fabales</taxon>
        <taxon>Fabaceae</taxon>
        <taxon>Papilionoideae</taxon>
        <taxon>50 kb inversion clade</taxon>
        <taxon>NPAAA clade</taxon>
        <taxon>Hologalegina</taxon>
        <taxon>IRL clade</taxon>
        <taxon>Trifolieae</taxon>
        <taxon>Medicago</taxon>
    </lineage>
</organism>
<evidence type="ECO:0000256" key="1">
    <source>
        <dbReference type="ARBA" id="ARBA00022574"/>
    </source>
</evidence>
<keyword evidence="6" id="KW-1185">Reference proteome</keyword>
<dbReference type="InterPro" id="IPR006595">
    <property type="entry name" value="CTLH_C"/>
</dbReference>
<dbReference type="InterPro" id="IPR054080">
    <property type="entry name" value="TPR1-like_2nd"/>
</dbReference>
<evidence type="ECO:0000256" key="2">
    <source>
        <dbReference type="ARBA" id="ARBA00022737"/>
    </source>
</evidence>
<dbReference type="Proteomes" id="UP000002051">
    <property type="component" value="Unassembled WGS sequence"/>
</dbReference>
<dbReference type="EnsemblPlants" id="KEH22766">
    <property type="protein sequence ID" value="KEH22766"/>
    <property type="gene ID" value="MTR_7g056753"/>
</dbReference>
<keyword evidence="2" id="KW-0677">Repeat</keyword>
<protein>
    <recommendedName>
        <fullName evidence="3">CTLH domain-containing protein</fullName>
    </recommendedName>
</protein>
<dbReference type="Pfam" id="PF21889">
    <property type="entry name" value="TPR1-like_2nd"/>
    <property type="match status" value="1"/>
</dbReference>
<proteinExistence type="predicted"/>
<evidence type="ECO:0000313" key="5">
    <source>
        <dbReference type="EnsemblPlants" id="KEH22766"/>
    </source>
</evidence>
<evidence type="ECO:0000259" key="3">
    <source>
        <dbReference type="PROSITE" id="PS50897"/>
    </source>
</evidence>